<sequence length="602" mass="66264">MDQDIAAQIERERLSSLYELSLRPNLIGAAFSFCPVLLLWGHLPAALLLGWLCARLCVTLLRTLDARSFRQAQRELGSLRAWRQRYFTLLALDALSWSAMGWCFHTPEVPGLDGLVLASMIGLAAVSLFAMGAEFRANALFSGIVFTPALLYNGLLDTREGWLSAVGLLIFLSVAWTESLRVQARRLELLRLRFEHAKLAEERQQALQSAQQSSTSKSRFVAVMSHEIRTPLNGILGMTQLLERSNLDERQREQLGVVHSSGRHLLNLVNDILDLARIESGKLVIEPAAMDLAEAVHEVCRLLATPAREKGLQLNVRLAEGLPSHVLADASRIKQVLHNLVGNAIKFTEQGSVDVGVAMVQDMRSGTLLRFAVRDTGEGIEADQLERIFAPFEQLGGKLRQRRDSTGLGLTISRELAHAMGGDLRASSRRGLGSMFELTLPLQPCDTPAAAQRAARDPLLPALQGRVLLVDDNPVNLLVAASMLDHCGVEVVQAENGRQALELLRQGPFELVLMDCLMPELDGFEATAAWRAEERRMGRPRTPIVALTASTSPQDRAQCEAAGMDDHLQKPFDMQHLLELVVRHVGQAGPTSAMRLEDEVPA</sequence>
<evidence type="ECO:0000256" key="6">
    <source>
        <dbReference type="PROSITE-ProRule" id="PRU00169"/>
    </source>
</evidence>
<dbReference type="SUPFAM" id="SSF47384">
    <property type="entry name" value="Homodimeric domain of signal transducing histidine kinase"/>
    <property type="match status" value="1"/>
</dbReference>
<feature type="transmembrane region" description="Helical" evidence="7">
    <location>
        <begin position="114"/>
        <end position="132"/>
    </location>
</feature>
<evidence type="ECO:0000256" key="5">
    <source>
        <dbReference type="ARBA" id="ARBA00022777"/>
    </source>
</evidence>
<dbReference type="SMART" id="SM00387">
    <property type="entry name" value="HATPase_c"/>
    <property type="match status" value="1"/>
</dbReference>
<protein>
    <recommendedName>
        <fullName evidence="2">histidine kinase</fullName>
        <ecNumber evidence="2">2.7.13.3</ecNumber>
    </recommendedName>
</protein>
<dbReference type="InterPro" id="IPR011006">
    <property type="entry name" value="CheY-like_superfamily"/>
</dbReference>
<accession>A0ABV0GGZ0</accession>
<evidence type="ECO:0000256" key="2">
    <source>
        <dbReference type="ARBA" id="ARBA00012438"/>
    </source>
</evidence>
<evidence type="ECO:0000256" key="4">
    <source>
        <dbReference type="ARBA" id="ARBA00022679"/>
    </source>
</evidence>
<evidence type="ECO:0000256" key="1">
    <source>
        <dbReference type="ARBA" id="ARBA00000085"/>
    </source>
</evidence>
<dbReference type="Pfam" id="PF00072">
    <property type="entry name" value="Response_reg"/>
    <property type="match status" value="1"/>
</dbReference>
<dbReference type="EC" id="2.7.13.3" evidence="2"/>
<feature type="domain" description="Histidine kinase" evidence="8">
    <location>
        <begin position="223"/>
        <end position="444"/>
    </location>
</feature>
<dbReference type="PANTHER" id="PTHR43047:SF64">
    <property type="entry name" value="HISTIDINE KINASE CONTAINING CHEY-HOMOLOGOUS RECEIVER DOMAIN AND PAS DOMAIN-RELATED"/>
    <property type="match status" value="1"/>
</dbReference>
<dbReference type="PROSITE" id="PS50110">
    <property type="entry name" value="RESPONSE_REGULATORY"/>
    <property type="match status" value="1"/>
</dbReference>
<feature type="domain" description="Response regulatory" evidence="9">
    <location>
        <begin position="466"/>
        <end position="585"/>
    </location>
</feature>
<reference evidence="10 11" key="1">
    <citation type="submission" date="2024-05" db="EMBL/GenBank/DDBJ databases">
        <title>Roseateles sp. 2.12 16S ribosomal RNA gene Genome sequencing and assembly.</title>
        <authorList>
            <person name="Woo H."/>
        </authorList>
    </citation>
    <scope>NUCLEOTIDE SEQUENCE [LARGE SCALE GENOMIC DNA]</scope>
    <source>
        <strain evidence="10 11">2.12</strain>
    </source>
</reference>
<evidence type="ECO:0000256" key="3">
    <source>
        <dbReference type="ARBA" id="ARBA00022553"/>
    </source>
</evidence>
<dbReference type="InterPro" id="IPR001789">
    <property type="entry name" value="Sig_transdc_resp-reg_receiver"/>
</dbReference>
<keyword evidence="11" id="KW-1185">Reference proteome</keyword>
<comment type="caution">
    <text evidence="10">The sequence shown here is derived from an EMBL/GenBank/DDBJ whole genome shotgun (WGS) entry which is preliminary data.</text>
</comment>
<dbReference type="CDD" id="cd16922">
    <property type="entry name" value="HATPase_EvgS-ArcB-TorS-like"/>
    <property type="match status" value="1"/>
</dbReference>
<dbReference type="SUPFAM" id="SSF55874">
    <property type="entry name" value="ATPase domain of HSP90 chaperone/DNA topoisomerase II/histidine kinase"/>
    <property type="match status" value="1"/>
</dbReference>
<dbReference type="Pfam" id="PF00512">
    <property type="entry name" value="HisKA"/>
    <property type="match status" value="1"/>
</dbReference>
<dbReference type="InterPro" id="IPR036890">
    <property type="entry name" value="HATPase_C_sf"/>
</dbReference>
<dbReference type="CDD" id="cd17546">
    <property type="entry name" value="REC_hyHK_CKI1_RcsC-like"/>
    <property type="match status" value="1"/>
</dbReference>
<feature type="modified residue" description="4-aspartylphosphate" evidence="6">
    <location>
        <position position="515"/>
    </location>
</feature>
<dbReference type="InterPro" id="IPR004358">
    <property type="entry name" value="Sig_transdc_His_kin-like_C"/>
</dbReference>
<dbReference type="PANTHER" id="PTHR43047">
    <property type="entry name" value="TWO-COMPONENT HISTIDINE PROTEIN KINASE"/>
    <property type="match status" value="1"/>
</dbReference>
<dbReference type="Gene3D" id="3.40.50.2300">
    <property type="match status" value="1"/>
</dbReference>
<dbReference type="Gene3D" id="1.10.287.130">
    <property type="match status" value="1"/>
</dbReference>
<organism evidence="10 11">
    <name type="scientific">Roseateles flavus</name>
    <dbReference type="NCBI Taxonomy" id="3149041"/>
    <lineage>
        <taxon>Bacteria</taxon>
        <taxon>Pseudomonadati</taxon>
        <taxon>Pseudomonadota</taxon>
        <taxon>Betaproteobacteria</taxon>
        <taxon>Burkholderiales</taxon>
        <taxon>Sphaerotilaceae</taxon>
        <taxon>Roseateles</taxon>
    </lineage>
</organism>
<dbReference type="RefSeq" id="WP_347611454.1">
    <property type="nucleotide sequence ID" value="NZ_JBDPZC010000007.1"/>
</dbReference>
<keyword evidence="3 6" id="KW-0597">Phosphoprotein</keyword>
<dbReference type="SMART" id="SM00448">
    <property type="entry name" value="REC"/>
    <property type="match status" value="1"/>
</dbReference>
<keyword evidence="5" id="KW-0418">Kinase</keyword>
<evidence type="ECO:0000313" key="11">
    <source>
        <dbReference type="Proteomes" id="UP001462640"/>
    </source>
</evidence>
<keyword evidence="7" id="KW-1133">Transmembrane helix</keyword>
<name>A0ABV0GGZ0_9BURK</name>
<keyword evidence="7" id="KW-0472">Membrane</keyword>
<feature type="transmembrane region" description="Helical" evidence="7">
    <location>
        <begin position="20"/>
        <end position="40"/>
    </location>
</feature>
<dbReference type="SMART" id="SM00388">
    <property type="entry name" value="HisKA"/>
    <property type="match status" value="1"/>
</dbReference>
<dbReference type="CDD" id="cd00082">
    <property type="entry name" value="HisKA"/>
    <property type="match status" value="1"/>
</dbReference>
<dbReference type="Gene3D" id="3.30.565.10">
    <property type="entry name" value="Histidine kinase-like ATPase, C-terminal domain"/>
    <property type="match status" value="1"/>
</dbReference>
<dbReference type="PRINTS" id="PR00344">
    <property type="entry name" value="BCTRLSENSOR"/>
</dbReference>
<evidence type="ECO:0000259" key="8">
    <source>
        <dbReference type="PROSITE" id="PS50109"/>
    </source>
</evidence>
<dbReference type="Proteomes" id="UP001462640">
    <property type="component" value="Unassembled WGS sequence"/>
</dbReference>
<evidence type="ECO:0000259" key="9">
    <source>
        <dbReference type="PROSITE" id="PS50110"/>
    </source>
</evidence>
<dbReference type="InterPro" id="IPR036097">
    <property type="entry name" value="HisK_dim/P_sf"/>
</dbReference>
<evidence type="ECO:0000256" key="7">
    <source>
        <dbReference type="SAM" id="Phobius"/>
    </source>
</evidence>
<feature type="transmembrane region" description="Helical" evidence="7">
    <location>
        <begin position="162"/>
        <end position="182"/>
    </location>
</feature>
<proteinExistence type="predicted"/>
<feature type="transmembrane region" description="Helical" evidence="7">
    <location>
        <begin position="46"/>
        <end position="64"/>
    </location>
</feature>
<keyword evidence="4" id="KW-0808">Transferase</keyword>
<dbReference type="InterPro" id="IPR005467">
    <property type="entry name" value="His_kinase_dom"/>
</dbReference>
<dbReference type="Pfam" id="PF02518">
    <property type="entry name" value="HATPase_c"/>
    <property type="match status" value="1"/>
</dbReference>
<dbReference type="PROSITE" id="PS50109">
    <property type="entry name" value="HIS_KIN"/>
    <property type="match status" value="1"/>
</dbReference>
<dbReference type="SUPFAM" id="SSF52172">
    <property type="entry name" value="CheY-like"/>
    <property type="match status" value="1"/>
</dbReference>
<evidence type="ECO:0000313" key="10">
    <source>
        <dbReference type="EMBL" id="MEO3714348.1"/>
    </source>
</evidence>
<dbReference type="EMBL" id="JBDPZC010000007">
    <property type="protein sequence ID" value="MEO3714348.1"/>
    <property type="molecule type" value="Genomic_DNA"/>
</dbReference>
<dbReference type="InterPro" id="IPR003661">
    <property type="entry name" value="HisK_dim/P_dom"/>
</dbReference>
<dbReference type="InterPro" id="IPR003594">
    <property type="entry name" value="HATPase_dom"/>
</dbReference>
<gene>
    <name evidence="10" type="ORF">ABDJ40_16405</name>
</gene>
<keyword evidence="7" id="KW-0812">Transmembrane</keyword>
<comment type="catalytic activity">
    <reaction evidence="1">
        <text>ATP + protein L-histidine = ADP + protein N-phospho-L-histidine.</text>
        <dbReference type="EC" id="2.7.13.3"/>
    </reaction>
</comment>
<feature type="transmembrane region" description="Helical" evidence="7">
    <location>
        <begin position="139"/>
        <end position="156"/>
    </location>
</feature>